<proteinExistence type="predicted"/>
<dbReference type="HOGENOM" id="CLU_1840886_0_0_10"/>
<dbReference type="RefSeq" id="WP_009134895.1">
    <property type="nucleotide sequence ID" value="NZ_CP102250.1"/>
</dbReference>
<name>G5H903_9BACT</name>
<dbReference type="Proteomes" id="UP000006008">
    <property type="component" value="Unassembled WGS sequence"/>
</dbReference>
<accession>G5H903</accession>
<protein>
    <submittedName>
        <fullName evidence="1">Uncharacterized protein</fullName>
    </submittedName>
</protein>
<keyword evidence="2" id="KW-1185">Reference proteome</keyword>
<sequence length="139" mass="16457">MKTPQEAAREYAHDHIAERCKSTNCKEFDCRPFDRNVAGYHTRCRARYQEYRDGFLAGDAFGYRRGLEKAYRWISVEDELPEPGEPYDEKYYSVKCPLFSESGYAFAEFGRDGCWVEDSTGRDISQYVTHWRHIERVKE</sequence>
<dbReference type="AlphaFoldDB" id="G5H903"/>
<organism evidence="1 2">
    <name type="scientific">Alistipes indistinctus YIT 12060</name>
    <dbReference type="NCBI Taxonomy" id="742725"/>
    <lineage>
        <taxon>Bacteria</taxon>
        <taxon>Pseudomonadati</taxon>
        <taxon>Bacteroidota</taxon>
        <taxon>Bacteroidia</taxon>
        <taxon>Bacteroidales</taxon>
        <taxon>Rikenellaceae</taxon>
        <taxon>Alistipes</taxon>
    </lineage>
</organism>
<gene>
    <name evidence="1" type="ORF">HMPREF9450_02089</name>
</gene>
<dbReference type="STRING" id="742725.HMPREF9450_02089"/>
<dbReference type="GeneID" id="92814889"/>
<evidence type="ECO:0000313" key="1">
    <source>
        <dbReference type="EMBL" id="EHB92040.1"/>
    </source>
</evidence>
<dbReference type="EMBL" id="ADLD01000013">
    <property type="protein sequence ID" value="EHB92040.1"/>
    <property type="molecule type" value="Genomic_DNA"/>
</dbReference>
<reference evidence="1 2" key="1">
    <citation type="submission" date="2011-08" db="EMBL/GenBank/DDBJ databases">
        <title>The Genome Sequence of Alistipes indistinctus YIT 12060.</title>
        <authorList>
            <consortium name="The Broad Institute Genome Sequencing Platform"/>
            <person name="Earl A."/>
            <person name="Ward D."/>
            <person name="Feldgarden M."/>
            <person name="Gevers D."/>
            <person name="Morotomi M."/>
            <person name="Young S.K."/>
            <person name="Zeng Q."/>
            <person name="Gargeya S."/>
            <person name="Fitzgerald M."/>
            <person name="Haas B."/>
            <person name="Abouelleil A."/>
            <person name="Alvarado L."/>
            <person name="Arachchi H.M."/>
            <person name="Berlin A."/>
            <person name="Brown A."/>
            <person name="Chapman S.B."/>
            <person name="Chen Z."/>
            <person name="Dunbar C."/>
            <person name="Freedman E."/>
            <person name="Gearin G."/>
            <person name="Gellesch M."/>
            <person name="Goldberg J."/>
            <person name="Griggs A."/>
            <person name="Gujja S."/>
            <person name="Heiman D."/>
            <person name="Howarth C."/>
            <person name="Larson L."/>
            <person name="Lui A."/>
            <person name="MacDonald P.J.P."/>
            <person name="Montmayeur A."/>
            <person name="Murphy C."/>
            <person name="Neiman D."/>
            <person name="Pearson M."/>
            <person name="Priest M."/>
            <person name="Roberts A."/>
            <person name="Saif S."/>
            <person name="Shea T."/>
            <person name="Shenoy N."/>
            <person name="Sisk P."/>
            <person name="Stolte C."/>
            <person name="Sykes S."/>
            <person name="Wortman J."/>
            <person name="Nusbaum C."/>
            <person name="Birren B."/>
        </authorList>
    </citation>
    <scope>NUCLEOTIDE SEQUENCE [LARGE SCALE GENOMIC DNA]</scope>
    <source>
        <strain evidence="1 2">YIT 12060</strain>
    </source>
</reference>
<evidence type="ECO:0000313" key="2">
    <source>
        <dbReference type="Proteomes" id="UP000006008"/>
    </source>
</evidence>
<dbReference type="OrthoDB" id="10009530at2"/>
<comment type="caution">
    <text evidence="1">The sequence shown here is derived from an EMBL/GenBank/DDBJ whole genome shotgun (WGS) entry which is preliminary data.</text>
</comment>